<dbReference type="AlphaFoldDB" id="A0A4R7PAM1"/>
<dbReference type="OrthoDB" id="8537976at2"/>
<dbReference type="SUPFAM" id="SSF161084">
    <property type="entry name" value="MAPEG domain-like"/>
    <property type="match status" value="1"/>
</dbReference>
<keyword evidence="4 5" id="KW-0472">Membrane</keyword>
<keyword evidence="2 5" id="KW-0812">Transmembrane</keyword>
<feature type="transmembrane region" description="Helical" evidence="5">
    <location>
        <begin position="51"/>
        <end position="68"/>
    </location>
</feature>
<keyword evidence="7" id="KW-1185">Reference proteome</keyword>
<dbReference type="RefSeq" id="WP_133879701.1">
    <property type="nucleotide sequence ID" value="NZ_MWIN01000022.1"/>
</dbReference>
<evidence type="ECO:0000256" key="4">
    <source>
        <dbReference type="ARBA" id="ARBA00023136"/>
    </source>
</evidence>
<feature type="transmembrane region" description="Helical" evidence="5">
    <location>
        <begin position="6"/>
        <end position="24"/>
    </location>
</feature>
<protein>
    <recommendedName>
        <fullName evidence="8">Glutathione S-transferase</fullName>
    </recommendedName>
</protein>
<dbReference type="Gene3D" id="1.20.120.550">
    <property type="entry name" value="Membrane associated eicosanoid/glutathione metabolism-like domain"/>
    <property type="match status" value="1"/>
</dbReference>
<comment type="caution">
    <text evidence="6">The sequence shown here is derived from an EMBL/GenBank/DDBJ whole genome shotgun (WGS) entry which is preliminary data.</text>
</comment>
<sequence>MIVTPLYAGLLALLFVVLSMRVIVRRRDGKISLGDGGDAEMQRRIRGHGNFSEYVPLALLLIALIEIGGASSIWVLHALGMTLFIARLLHGYALSFSTQFFIGRFLGTILTFLVLIVAGLLCLWRGLAGAMLAMG</sequence>
<name>A0A4R7PAM1_9GAMM</name>
<dbReference type="GO" id="GO:0016020">
    <property type="term" value="C:membrane"/>
    <property type="evidence" value="ECO:0007669"/>
    <property type="project" value="UniProtKB-SubCell"/>
</dbReference>
<evidence type="ECO:0000313" key="7">
    <source>
        <dbReference type="Proteomes" id="UP000295341"/>
    </source>
</evidence>
<evidence type="ECO:0000256" key="5">
    <source>
        <dbReference type="SAM" id="Phobius"/>
    </source>
</evidence>
<evidence type="ECO:0000256" key="1">
    <source>
        <dbReference type="ARBA" id="ARBA00004370"/>
    </source>
</evidence>
<evidence type="ECO:0000256" key="2">
    <source>
        <dbReference type="ARBA" id="ARBA00022692"/>
    </source>
</evidence>
<dbReference type="PANTHER" id="PTHR35814">
    <property type="match status" value="1"/>
</dbReference>
<dbReference type="Pfam" id="PF01124">
    <property type="entry name" value="MAPEG"/>
    <property type="match status" value="1"/>
</dbReference>
<proteinExistence type="predicted"/>
<gene>
    <name evidence="6" type="ORF">DFR24_0442</name>
</gene>
<accession>A0A4R7PAM1</accession>
<dbReference type="PANTHER" id="PTHR35814:SF1">
    <property type="entry name" value="GLUTATHIONE S-TRANSFERASE-RELATED"/>
    <property type="match status" value="1"/>
</dbReference>
<feature type="transmembrane region" description="Helical" evidence="5">
    <location>
        <begin position="105"/>
        <end position="127"/>
    </location>
</feature>
<dbReference type="InterPro" id="IPR001129">
    <property type="entry name" value="Membr-assoc_MAPEG"/>
</dbReference>
<evidence type="ECO:0008006" key="8">
    <source>
        <dbReference type="Google" id="ProtNLM"/>
    </source>
</evidence>
<comment type="subcellular location">
    <subcellularLocation>
        <location evidence="1">Membrane</location>
    </subcellularLocation>
</comment>
<organism evidence="6 7">
    <name type="scientific">Panacagrimonas perspica</name>
    <dbReference type="NCBI Taxonomy" id="381431"/>
    <lineage>
        <taxon>Bacteria</taxon>
        <taxon>Pseudomonadati</taxon>
        <taxon>Pseudomonadota</taxon>
        <taxon>Gammaproteobacteria</taxon>
        <taxon>Nevskiales</taxon>
        <taxon>Nevskiaceae</taxon>
        <taxon>Panacagrimonas</taxon>
    </lineage>
</organism>
<evidence type="ECO:0000256" key="3">
    <source>
        <dbReference type="ARBA" id="ARBA00022989"/>
    </source>
</evidence>
<dbReference type="InterPro" id="IPR023352">
    <property type="entry name" value="MAPEG-like_dom_sf"/>
</dbReference>
<dbReference type="EMBL" id="SOBT01000008">
    <property type="protein sequence ID" value="TDU31084.1"/>
    <property type="molecule type" value="Genomic_DNA"/>
</dbReference>
<reference evidence="6 7" key="1">
    <citation type="submission" date="2019-03" db="EMBL/GenBank/DDBJ databases">
        <title>Genomic Encyclopedia of Type Strains, Phase IV (KMG-IV): sequencing the most valuable type-strain genomes for metagenomic binning, comparative biology and taxonomic classification.</title>
        <authorList>
            <person name="Goeker M."/>
        </authorList>
    </citation>
    <scope>NUCLEOTIDE SEQUENCE [LARGE SCALE GENOMIC DNA]</scope>
    <source>
        <strain evidence="6 7">DSM 26377</strain>
    </source>
</reference>
<evidence type="ECO:0000313" key="6">
    <source>
        <dbReference type="EMBL" id="TDU31084.1"/>
    </source>
</evidence>
<keyword evidence="3 5" id="KW-1133">Transmembrane helix</keyword>
<dbReference type="Proteomes" id="UP000295341">
    <property type="component" value="Unassembled WGS sequence"/>
</dbReference>